<keyword evidence="2" id="KW-1185">Reference proteome</keyword>
<dbReference type="EMBL" id="KN835215">
    <property type="protein sequence ID" value="KIK43356.1"/>
    <property type="molecule type" value="Genomic_DNA"/>
</dbReference>
<organism evidence="1 2">
    <name type="scientific">Suillus luteus UH-Slu-Lm8-n1</name>
    <dbReference type="NCBI Taxonomy" id="930992"/>
    <lineage>
        <taxon>Eukaryota</taxon>
        <taxon>Fungi</taxon>
        <taxon>Dikarya</taxon>
        <taxon>Basidiomycota</taxon>
        <taxon>Agaricomycotina</taxon>
        <taxon>Agaricomycetes</taxon>
        <taxon>Agaricomycetidae</taxon>
        <taxon>Boletales</taxon>
        <taxon>Suillineae</taxon>
        <taxon>Suillaceae</taxon>
        <taxon>Suillus</taxon>
    </lineage>
</organism>
<dbReference type="Proteomes" id="UP000054485">
    <property type="component" value="Unassembled WGS sequence"/>
</dbReference>
<gene>
    <name evidence="1" type="ORF">CY34DRAFT_803936</name>
</gene>
<dbReference type="HOGENOM" id="CLU_2185699_0_0_1"/>
<dbReference type="AlphaFoldDB" id="A0A0D0AND4"/>
<dbReference type="InParanoid" id="A0A0D0AND4"/>
<reference evidence="2" key="2">
    <citation type="submission" date="2015-01" db="EMBL/GenBank/DDBJ databases">
        <title>Evolutionary Origins and Diversification of the Mycorrhizal Mutualists.</title>
        <authorList>
            <consortium name="DOE Joint Genome Institute"/>
            <consortium name="Mycorrhizal Genomics Consortium"/>
            <person name="Kohler A."/>
            <person name="Kuo A."/>
            <person name="Nagy L.G."/>
            <person name="Floudas D."/>
            <person name="Copeland A."/>
            <person name="Barry K.W."/>
            <person name="Cichocki N."/>
            <person name="Veneault-Fourrey C."/>
            <person name="LaButti K."/>
            <person name="Lindquist E.A."/>
            <person name="Lipzen A."/>
            <person name="Lundell T."/>
            <person name="Morin E."/>
            <person name="Murat C."/>
            <person name="Riley R."/>
            <person name="Ohm R."/>
            <person name="Sun H."/>
            <person name="Tunlid A."/>
            <person name="Henrissat B."/>
            <person name="Grigoriev I.V."/>
            <person name="Hibbett D.S."/>
            <person name="Martin F."/>
        </authorList>
    </citation>
    <scope>NUCLEOTIDE SEQUENCE [LARGE SCALE GENOMIC DNA]</scope>
    <source>
        <strain evidence="2">UH-Slu-Lm8-n1</strain>
    </source>
</reference>
<protein>
    <submittedName>
        <fullName evidence="1">Uncharacterized protein</fullName>
    </submittedName>
</protein>
<name>A0A0D0AND4_9AGAM</name>
<evidence type="ECO:0000313" key="1">
    <source>
        <dbReference type="EMBL" id="KIK43356.1"/>
    </source>
</evidence>
<proteinExistence type="predicted"/>
<evidence type="ECO:0000313" key="2">
    <source>
        <dbReference type="Proteomes" id="UP000054485"/>
    </source>
</evidence>
<reference evidence="1 2" key="1">
    <citation type="submission" date="2014-04" db="EMBL/GenBank/DDBJ databases">
        <authorList>
            <consortium name="DOE Joint Genome Institute"/>
            <person name="Kuo A."/>
            <person name="Ruytinx J."/>
            <person name="Rineau F."/>
            <person name="Colpaert J."/>
            <person name="Kohler A."/>
            <person name="Nagy L.G."/>
            <person name="Floudas D."/>
            <person name="Copeland A."/>
            <person name="Barry K.W."/>
            <person name="Cichocki N."/>
            <person name="Veneault-Fourrey C."/>
            <person name="LaButti K."/>
            <person name="Lindquist E.A."/>
            <person name="Lipzen A."/>
            <person name="Lundell T."/>
            <person name="Morin E."/>
            <person name="Murat C."/>
            <person name="Sun H."/>
            <person name="Tunlid A."/>
            <person name="Henrissat B."/>
            <person name="Grigoriev I.V."/>
            <person name="Hibbett D.S."/>
            <person name="Martin F."/>
            <person name="Nordberg H.P."/>
            <person name="Cantor M.N."/>
            <person name="Hua S.X."/>
        </authorList>
    </citation>
    <scope>NUCLEOTIDE SEQUENCE [LARGE SCALE GENOMIC DNA]</scope>
    <source>
        <strain evidence="1 2">UH-Slu-Lm8-n1</strain>
    </source>
</reference>
<accession>A0A0D0AND4</accession>
<sequence length="109" mass="12188">MKGNDKDKSYEVESAVVQGIAIFIAWHNNLCARESQSSHLLLTAHYYYSPRMAIERPSKRTSERPDEHEVDKLDVKGHGPVIAEADAARLSGRVDMLAARDALQPDGKR</sequence>